<evidence type="ECO:0000256" key="2">
    <source>
        <dbReference type="ARBA" id="ARBA00022723"/>
    </source>
</evidence>
<dbReference type="EMBL" id="SDMK01000001">
    <property type="protein sequence ID" value="RXS96828.1"/>
    <property type="molecule type" value="Genomic_DNA"/>
</dbReference>
<keyword evidence="1" id="KW-0349">Heme</keyword>
<dbReference type="InterPro" id="IPR011008">
    <property type="entry name" value="Dimeric_a/b-barrel"/>
</dbReference>
<name>A0A4Q1SH02_9BACT</name>
<evidence type="ECO:0000256" key="1">
    <source>
        <dbReference type="ARBA" id="ARBA00022617"/>
    </source>
</evidence>
<dbReference type="GO" id="GO:0046872">
    <property type="term" value="F:metal ion binding"/>
    <property type="evidence" value="ECO:0007669"/>
    <property type="project" value="UniProtKB-KW"/>
</dbReference>
<evidence type="ECO:0000256" key="3">
    <source>
        <dbReference type="ARBA" id="ARBA00023004"/>
    </source>
</evidence>
<dbReference type="RefSeq" id="WP_129206611.1">
    <property type="nucleotide sequence ID" value="NZ_BMGU01000001.1"/>
</dbReference>
<dbReference type="OrthoDB" id="9773646at2"/>
<dbReference type="PANTHER" id="PTHR36843">
    <property type="entry name" value="HEME-DEPENDENT PEROXIDASE YWFI-RELATED"/>
    <property type="match status" value="1"/>
</dbReference>
<dbReference type="PANTHER" id="PTHR36843:SF1">
    <property type="entry name" value="COPROHEME DECARBOXYLASE"/>
    <property type="match status" value="1"/>
</dbReference>
<proteinExistence type="predicted"/>
<comment type="caution">
    <text evidence="4">The sequence shown here is derived from an EMBL/GenBank/DDBJ whole genome shotgun (WGS) entry which is preliminary data.</text>
</comment>
<keyword evidence="2" id="KW-0479">Metal-binding</keyword>
<dbReference type="GO" id="GO:0020037">
    <property type="term" value="F:heme binding"/>
    <property type="evidence" value="ECO:0007669"/>
    <property type="project" value="InterPro"/>
</dbReference>
<keyword evidence="4" id="KW-0560">Oxidoreductase</keyword>
<dbReference type="NCBIfam" id="NF008913">
    <property type="entry name" value="PRK12276.1"/>
    <property type="match status" value="1"/>
</dbReference>
<accession>A0A4Q1SH02</accession>
<reference evidence="4 5" key="1">
    <citation type="journal article" date="2016" name="Int. J. Syst. Evol. Microbiol.">
        <title>Acidipila dinghuensis sp. nov., an acidobacterium isolated from forest soil.</title>
        <authorList>
            <person name="Jiang Y.W."/>
            <person name="Wang J."/>
            <person name="Chen M.H."/>
            <person name="Lv Y.Y."/>
            <person name="Qiu L.H."/>
        </authorList>
    </citation>
    <scope>NUCLEOTIDE SEQUENCE [LARGE SCALE GENOMIC DNA]</scope>
    <source>
        <strain evidence="4 5">DHOF10</strain>
    </source>
</reference>
<dbReference type="GO" id="GO:0004601">
    <property type="term" value="F:peroxidase activity"/>
    <property type="evidence" value="ECO:0007669"/>
    <property type="project" value="UniProtKB-KW"/>
</dbReference>
<keyword evidence="5" id="KW-1185">Reference proteome</keyword>
<dbReference type="Pfam" id="PF06778">
    <property type="entry name" value="Chlor_dismutase"/>
    <property type="match status" value="1"/>
</dbReference>
<protein>
    <submittedName>
        <fullName evidence="4">Heme-dependent peroxidase</fullName>
    </submittedName>
</protein>
<evidence type="ECO:0000313" key="5">
    <source>
        <dbReference type="Proteomes" id="UP000290253"/>
    </source>
</evidence>
<sequence length="278" mass="31443">MAELPLVPITLEGSSVLHQMFRFDWSGWRKLSAGERAEIGAEFAALLSSWEQGASEGHPNQSAIFSQLGHKGDLMLMHFRDSFADLNRAELALAQTRLFAYLQPAHSYLSVVELGLYESSAKTYAALAEQGFEPGTPEWAAQVKEQAARQGGAMAPRLFPAIPPAQYVCFYPMDRKRSETVNWYTESMDDRRRMMHEHGMIGRRYADVVRQIITGSIGFDDWEWGVDLFADDPVVFKKLIYEMRFDKVSAEYALFGQFFVGVRLHAAKLGTWLEGTLE</sequence>
<keyword evidence="4" id="KW-0575">Peroxidase</keyword>
<gene>
    <name evidence="4" type="ORF">ESZ00_02455</name>
</gene>
<dbReference type="Gene3D" id="3.30.70.1030">
    <property type="entry name" value="Apc35880, domain 1"/>
    <property type="match status" value="2"/>
</dbReference>
<dbReference type="SUPFAM" id="SSF54909">
    <property type="entry name" value="Dimeric alpha+beta barrel"/>
    <property type="match status" value="1"/>
</dbReference>
<dbReference type="AlphaFoldDB" id="A0A4Q1SH02"/>
<organism evidence="4 5">
    <name type="scientific">Silvibacterium dinghuense</name>
    <dbReference type="NCBI Taxonomy" id="1560006"/>
    <lineage>
        <taxon>Bacteria</taxon>
        <taxon>Pseudomonadati</taxon>
        <taxon>Acidobacteriota</taxon>
        <taxon>Terriglobia</taxon>
        <taxon>Terriglobales</taxon>
        <taxon>Acidobacteriaceae</taxon>
        <taxon>Silvibacterium</taxon>
    </lineage>
</organism>
<keyword evidence="3" id="KW-0408">Iron</keyword>
<evidence type="ECO:0000313" key="4">
    <source>
        <dbReference type="EMBL" id="RXS96828.1"/>
    </source>
</evidence>
<dbReference type="InterPro" id="IPR010644">
    <property type="entry name" value="ChdC/CLD"/>
</dbReference>
<dbReference type="Proteomes" id="UP000290253">
    <property type="component" value="Unassembled WGS sequence"/>
</dbReference>